<comment type="caution">
    <text evidence="3">The sequence shown here is derived from an EMBL/GenBank/DDBJ whole genome shotgun (WGS) entry which is preliminary data.</text>
</comment>
<dbReference type="AlphaFoldDB" id="A0A2G3A466"/>
<evidence type="ECO:0000313" key="4">
    <source>
        <dbReference type="Proteomes" id="UP000222542"/>
    </source>
</evidence>
<dbReference type="InterPro" id="IPR044846">
    <property type="entry name" value="GH10"/>
</dbReference>
<evidence type="ECO:0000313" key="3">
    <source>
        <dbReference type="EMBL" id="PHT88983.1"/>
    </source>
</evidence>
<dbReference type="SUPFAM" id="SSF49785">
    <property type="entry name" value="Galactose-binding domain-like"/>
    <property type="match status" value="1"/>
</dbReference>
<dbReference type="Gramene" id="PHT88983">
    <property type="protein sequence ID" value="PHT88983"/>
    <property type="gene ID" value="T459_04096"/>
</dbReference>
<dbReference type="EMBL" id="AYRZ02000002">
    <property type="protein sequence ID" value="PHT88983.1"/>
    <property type="molecule type" value="Genomic_DNA"/>
</dbReference>
<sequence length="146" mass="16349">MSVQKGLPHIMPPMARHSLAAHEPLSGCHILVTDRTQKWMGPTQMITDKIKLYLTYQVFAWVKIGQASGPQNVSVALGVDSQWVNGGQVEINDDRWHKIGGSFRIKKQATKVMVYIQGPAAGVDLMVVGLQIFSIDRSAWFRHLKR</sequence>
<dbReference type="InterPro" id="IPR003305">
    <property type="entry name" value="CenC_carb-bd"/>
</dbReference>
<dbReference type="STRING" id="4072.A0A2G3A466"/>
<dbReference type="PANTHER" id="PTHR31490">
    <property type="entry name" value="GLYCOSYL HYDROLASE"/>
    <property type="match status" value="1"/>
</dbReference>
<name>A0A2G3A466_CAPAN</name>
<accession>A0A2G3A466</accession>
<organism evidence="3 4">
    <name type="scientific">Capsicum annuum</name>
    <name type="common">Capsicum pepper</name>
    <dbReference type="NCBI Taxonomy" id="4072"/>
    <lineage>
        <taxon>Eukaryota</taxon>
        <taxon>Viridiplantae</taxon>
        <taxon>Streptophyta</taxon>
        <taxon>Embryophyta</taxon>
        <taxon>Tracheophyta</taxon>
        <taxon>Spermatophyta</taxon>
        <taxon>Magnoliopsida</taxon>
        <taxon>eudicotyledons</taxon>
        <taxon>Gunneridae</taxon>
        <taxon>Pentapetalae</taxon>
        <taxon>asterids</taxon>
        <taxon>lamiids</taxon>
        <taxon>Solanales</taxon>
        <taxon>Solanaceae</taxon>
        <taxon>Solanoideae</taxon>
        <taxon>Capsiceae</taxon>
        <taxon>Capsicum</taxon>
    </lineage>
</organism>
<gene>
    <name evidence="3" type="ORF">T459_04096</name>
</gene>
<evidence type="ECO:0000256" key="1">
    <source>
        <dbReference type="ARBA" id="ARBA00022801"/>
    </source>
</evidence>
<dbReference type="InterPro" id="IPR008979">
    <property type="entry name" value="Galactose-bd-like_sf"/>
</dbReference>
<proteinExistence type="predicted"/>
<dbReference type="Proteomes" id="UP000222542">
    <property type="component" value="Unassembled WGS sequence"/>
</dbReference>
<keyword evidence="1" id="KW-0378">Hydrolase</keyword>
<feature type="domain" description="CBM-cenC" evidence="2">
    <location>
        <begin position="27"/>
        <end position="120"/>
    </location>
</feature>
<dbReference type="GO" id="GO:0004553">
    <property type="term" value="F:hydrolase activity, hydrolyzing O-glycosyl compounds"/>
    <property type="evidence" value="ECO:0007669"/>
    <property type="project" value="InterPro"/>
</dbReference>
<evidence type="ECO:0000259" key="2">
    <source>
        <dbReference type="Pfam" id="PF02018"/>
    </source>
</evidence>
<keyword evidence="4" id="KW-1185">Reference proteome</keyword>
<reference evidence="3 4" key="1">
    <citation type="journal article" date="2014" name="Nat. Genet.">
        <title>Genome sequence of the hot pepper provides insights into the evolution of pungency in Capsicum species.</title>
        <authorList>
            <person name="Kim S."/>
            <person name="Park M."/>
            <person name="Yeom S.I."/>
            <person name="Kim Y.M."/>
            <person name="Lee J.M."/>
            <person name="Lee H.A."/>
            <person name="Seo E."/>
            <person name="Choi J."/>
            <person name="Cheong K."/>
            <person name="Kim K.T."/>
            <person name="Jung K."/>
            <person name="Lee G.W."/>
            <person name="Oh S.K."/>
            <person name="Bae C."/>
            <person name="Kim S.B."/>
            <person name="Lee H.Y."/>
            <person name="Kim S.Y."/>
            <person name="Kim M.S."/>
            <person name="Kang B.C."/>
            <person name="Jo Y.D."/>
            <person name="Yang H.B."/>
            <person name="Jeong H.J."/>
            <person name="Kang W.H."/>
            <person name="Kwon J.K."/>
            <person name="Shin C."/>
            <person name="Lim J.Y."/>
            <person name="Park J.H."/>
            <person name="Huh J.H."/>
            <person name="Kim J.S."/>
            <person name="Kim B.D."/>
            <person name="Cohen O."/>
            <person name="Paran I."/>
            <person name="Suh M.C."/>
            <person name="Lee S.B."/>
            <person name="Kim Y.K."/>
            <person name="Shin Y."/>
            <person name="Noh S.J."/>
            <person name="Park J."/>
            <person name="Seo Y.S."/>
            <person name="Kwon S.Y."/>
            <person name="Kim H.A."/>
            <person name="Park J.M."/>
            <person name="Kim H.J."/>
            <person name="Choi S.B."/>
            <person name="Bosland P.W."/>
            <person name="Reeves G."/>
            <person name="Jo S.H."/>
            <person name="Lee B.W."/>
            <person name="Cho H.T."/>
            <person name="Choi H.S."/>
            <person name="Lee M.S."/>
            <person name="Yu Y."/>
            <person name="Do Choi Y."/>
            <person name="Park B.S."/>
            <person name="van Deynze A."/>
            <person name="Ashrafi H."/>
            <person name="Hill T."/>
            <person name="Kim W.T."/>
            <person name="Pai H.S."/>
            <person name="Ahn H.K."/>
            <person name="Yeam I."/>
            <person name="Giovannoni J.J."/>
            <person name="Rose J.K."/>
            <person name="Sorensen I."/>
            <person name="Lee S.J."/>
            <person name="Kim R.W."/>
            <person name="Choi I.Y."/>
            <person name="Choi B.S."/>
            <person name="Lim J.S."/>
            <person name="Lee Y.H."/>
            <person name="Choi D."/>
        </authorList>
    </citation>
    <scope>NUCLEOTIDE SEQUENCE [LARGE SCALE GENOMIC DNA]</scope>
    <source>
        <strain evidence="4">cv. CM334</strain>
    </source>
</reference>
<dbReference type="Gene3D" id="2.60.120.260">
    <property type="entry name" value="Galactose-binding domain-like"/>
    <property type="match status" value="1"/>
</dbReference>
<reference evidence="3 4" key="2">
    <citation type="journal article" date="2017" name="Genome Biol.">
        <title>New reference genome sequences of hot pepper reveal the massive evolution of plant disease-resistance genes by retroduplication.</title>
        <authorList>
            <person name="Kim S."/>
            <person name="Park J."/>
            <person name="Yeom S.I."/>
            <person name="Kim Y.M."/>
            <person name="Seo E."/>
            <person name="Kim K.T."/>
            <person name="Kim M.S."/>
            <person name="Lee J.M."/>
            <person name="Cheong K."/>
            <person name="Shin H.S."/>
            <person name="Kim S.B."/>
            <person name="Han K."/>
            <person name="Lee J."/>
            <person name="Park M."/>
            <person name="Lee H.A."/>
            <person name="Lee H.Y."/>
            <person name="Lee Y."/>
            <person name="Oh S."/>
            <person name="Lee J.H."/>
            <person name="Choi E."/>
            <person name="Choi E."/>
            <person name="Lee S.E."/>
            <person name="Jeon J."/>
            <person name="Kim H."/>
            <person name="Choi G."/>
            <person name="Song H."/>
            <person name="Lee J."/>
            <person name="Lee S.C."/>
            <person name="Kwon J.K."/>
            <person name="Lee H.Y."/>
            <person name="Koo N."/>
            <person name="Hong Y."/>
            <person name="Kim R.W."/>
            <person name="Kang W.H."/>
            <person name="Huh J.H."/>
            <person name="Kang B.C."/>
            <person name="Yang T.J."/>
            <person name="Lee Y.H."/>
            <person name="Bennetzen J.L."/>
            <person name="Choi D."/>
        </authorList>
    </citation>
    <scope>NUCLEOTIDE SEQUENCE [LARGE SCALE GENOMIC DNA]</scope>
    <source>
        <strain evidence="4">cv. CM334</strain>
    </source>
</reference>
<protein>
    <recommendedName>
        <fullName evidence="2">CBM-cenC domain-containing protein</fullName>
    </recommendedName>
</protein>
<dbReference type="GO" id="GO:0005975">
    <property type="term" value="P:carbohydrate metabolic process"/>
    <property type="evidence" value="ECO:0007669"/>
    <property type="project" value="InterPro"/>
</dbReference>
<dbReference type="PANTHER" id="PTHR31490:SF1">
    <property type="entry name" value="ENDO-1,4-BETA-XYLANASE 1"/>
    <property type="match status" value="1"/>
</dbReference>
<dbReference type="Pfam" id="PF02018">
    <property type="entry name" value="CBM_4_9"/>
    <property type="match status" value="1"/>
</dbReference>